<dbReference type="EMBL" id="JAFNEN010000353">
    <property type="protein sequence ID" value="KAG8184953.1"/>
    <property type="molecule type" value="Genomic_DNA"/>
</dbReference>
<name>A0AAV6UMD3_9ARAC</name>
<dbReference type="AlphaFoldDB" id="A0AAV6UMD3"/>
<feature type="compositionally biased region" description="Polar residues" evidence="1">
    <location>
        <begin position="248"/>
        <end position="258"/>
    </location>
</feature>
<evidence type="ECO:0000313" key="3">
    <source>
        <dbReference type="Proteomes" id="UP000827092"/>
    </source>
</evidence>
<feature type="region of interest" description="Disordered" evidence="1">
    <location>
        <begin position="167"/>
        <end position="203"/>
    </location>
</feature>
<organism evidence="2 3">
    <name type="scientific">Oedothorax gibbosus</name>
    <dbReference type="NCBI Taxonomy" id="931172"/>
    <lineage>
        <taxon>Eukaryota</taxon>
        <taxon>Metazoa</taxon>
        <taxon>Ecdysozoa</taxon>
        <taxon>Arthropoda</taxon>
        <taxon>Chelicerata</taxon>
        <taxon>Arachnida</taxon>
        <taxon>Araneae</taxon>
        <taxon>Araneomorphae</taxon>
        <taxon>Entelegynae</taxon>
        <taxon>Araneoidea</taxon>
        <taxon>Linyphiidae</taxon>
        <taxon>Erigoninae</taxon>
        <taxon>Oedothorax</taxon>
    </lineage>
</organism>
<gene>
    <name evidence="2" type="ORF">JTE90_011084</name>
</gene>
<sequence>MQSGSLSFTTCVRLLVRFHLILNLQHFIEFRMDDQRSQRDRFIRIGLGKLTVGGAVLAHAIQNRHVTRWAFGEFALGGAMIASGLIHLSVAWDIDPAANDPPPPNGRVANGGVFRAGIPLAENERGDPDLAGEGLILHQNFPPIAHGKRDVGEAKLHDVGEARPANFAARESRAGSGGLLRREPVQQGIVNQEDQEIGDNNEFDPENALEEVVQAANALEEVGRADDEESDQPDNVGELGQDTDESESANVVNESGLSKNVGEEEPTNEVNVAGQASNIDEVNMADSLEDIAECADKDDSTHECESDIEFPRSSVGLSLDIPSIKFIDSSESDCESSY</sequence>
<comment type="caution">
    <text evidence="2">The sequence shown here is derived from an EMBL/GenBank/DDBJ whole genome shotgun (WGS) entry which is preliminary data.</text>
</comment>
<evidence type="ECO:0000313" key="2">
    <source>
        <dbReference type="EMBL" id="KAG8184953.1"/>
    </source>
</evidence>
<dbReference type="Proteomes" id="UP000827092">
    <property type="component" value="Unassembled WGS sequence"/>
</dbReference>
<evidence type="ECO:0000256" key="1">
    <source>
        <dbReference type="SAM" id="MobiDB-lite"/>
    </source>
</evidence>
<feature type="compositionally biased region" description="Polar residues" evidence="1">
    <location>
        <begin position="268"/>
        <end position="280"/>
    </location>
</feature>
<feature type="compositionally biased region" description="Acidic residues" evidence="1">
    <location>
        <begin position="193"/>
        <end position="203"/>
    </location>
</feature>
<keyword evidence="3" id="KW-1185">Reference proteome</keyword>
<proteinExistence type="predicted"/>
<accession>A0AAV6UMD3</accession>
<reference evidence="2 3" key="1">
    <citation type="journal article" date="2022" name="Nat. Ecol. Evol.">
        <title>A masculinizing supergene underlies an exaggerated male reproductive morph in a spider.</title>
        <authorList>
            <person name="Hendrickx F."/>
            <person name="De Corte Z."/>
            <person name="Sonet G."/>
            <person name="Van Belleghem S.M."/>
            <person name="Kostlbacher S."/>
            <person name="Vangestel C."/>
        </authorList>
    </citation>
    <scope>NUCLEOTIDE SEQUENCE [LARGE SCALE GENOMIC DNA]</scope>
    <source>
        <strain evidence="2">W744_W776</strain>
    </source>
</reference>
<feature type="region of interest" description="Disordered" evidence="1">
    <location>
        <begin position="223"/>
        <end position="280"/>
    </location>
</feature>
<protein>
    <submittedName>
        <fullName evidence="2">Uncharacterized protein</fullName>
    </submittedName>
</protein>